<organism evidence="4 5">
    <name type="scientific">Rhodococcoides kroppenstedtii</name>
    <dbReference type="NCBI Taxonomy" id="293050"/>
    <lineage>
        <taxon>Bacteria</taxon>
        <taxon>Bacillati</taxon>
        <taxon>Actinomycetota</taxon>
        <taxon>Actinomycetes</taxon>
        <taxon>Mycobacteriales</taxon>
        <taxon>Nocardiaceae</taxon>
        <taxon>Rhodococcoides</taxon>
    </lineage>
</organism>
<feature type="region of interest" description="Disordered" evidence="1">
    <location>
        <begin position="19"/>
        <end position="56"/>
    </location>
</feature>
<dbReference type="PROSITE" id="PS51257">
    <property type="entry name" value="PROKAR_LIPOPROTEIN"/>
    <property type="match status" value="1"/>
</dbReference>
<evidence type="ECO:0000256" key="1">
    <source>
        <dbReference type="SAM" id="MobiDB-lite"/>
    </source>
</evidence>
<dbReference type="EMBL" id="JABUKG010000025">
    <property type="protein sequence ID" value="MBY6322782.1"/>
    <property type="molecule type" value="Genomic_DNA"/>
</dbReference>
<accession>A0ABS7NYI9</accession>
<dbReference type="InterPro" id="IPR007969">
    <property type="entry name" value="DUF732"/>
</dbReference>
<evidence type="ECO:0000313" key="4">
    <source>
        <dbReference type="EMBL" id="MBY6322782.1"/>
    </source>
</evidence>
<dbReference type="Pfam" id="PF05305">
    <property type="entry name" value="DUF732"/>
    <property type="match status" value="1"/>
</dbReference>
<keyword evidence="2" id="KW-0732">Signal</keyword>
<feature type="compositionally biased region" description="Low complexity" evidence="1">
    <location>
        <begin position="47"/>
        <end position="56"/>
    </location>
</feature>
<evidence type="ECO:0000313" key="5">
    <source>
        <dbReference type="Proteomes" id="UP001520140"/>
    </source>
</evidence>
<feature type="chain" id="PRO_5045365023" evidence="2">
    <location>
        <begin position="22"/>
        <end position="143"/>
    </location>
</feature>
<protein>
    <submittedName>
        <fullName evidence="4">DUF732 domain-containing protein</fullName>
    </submittedName>
</protein>
<feature type="signal peptide" evidence="2">
    <location>
        <begin position="1"/>
        <end position="21"/>
    </location>
</feature>
<proteinExistence type="predicted"/>
<evidence type="ECO:0000256" key="2">
    <source>
        <dbReference type="SAM" id="SignalP"/>
    </source>
</evidence>
<name>A0ABS7NYI9_9NOCA</name>
<feature type="domain" description="DUF732" evidence="3">
    <location>
        <begin position="64"/>
        <end position="136"/>
    </location>
</feature>
<sequence>MMRRLLAAGACALALAGCAPSDPPADPPATSDGAPRTSEDPTTEQSTPAVAGPAVPTGADAVAADDLFVAGLRAGAVDFADPETMVILGRGICAELQQGAPVIAEVDAVTTGSGGKWDQGAAGAIVGSAIGAYCPEFRALLPN</sequence>
<comment type="caution">
    <text evidence="4">The sequence shown here is derived from an EMBL/GenBank/DDBJ whole genome shotgun (WGS) entry which is preliminary data.</text>
</comment>
<evidence type="ECO:0000259" key="3">
    <source>
        <dbReference type="Pfam" id="PF05305"/>
    </source>
</evidence>
<reference evidence="4 5" key="1">
    <citation type="submission" date="2020-06" db="EMBL/GenBank/DDBJ databases">
        <title>Taxonomy, biology and ecology of Rhodococcus bacteria occurring in California pistachio and other woody hosts as revealed by genome sequence analyses.</title>
        <authorList>
            <person name="Gai Y."/>
            <person name="Riely B."/>
        </authorList>
    </citation>
    <scope>NUCLEOTIDE SEQUENCE [LARGE SCALE GENOMIC DNA]</scope>
    <source>
        <strain evidence="4 5">BP-284</strain>
    </source>
</reference>
<keyword evidence="5" id="KW-1185">Reference proteome</keyword>
<gene>
    <name evidence="4" type="ORF">HQ605_18355</name>
</gene>
<dbReference type="Proteomes" id="UP001520140">
    <property type="component" value="Unassembled WGS sequence"/>
</dbReference>